<dbReference type="RefSeq" id="WP_190891449.1">
    <property type="nucleotide sequence ID" value="NZ_JACWZY010000035.1"/>
</dbReference>
<proteinExistence type="predicted"/>
<sequence>MHEPVDNKMKRVILQNTHLIVFESSLEQESGVELNRIRIKLSLIAMQVEGLDFRTCWEILFGFMELGLTNCLGNALKQELAKETMNFSGRYPL</sequence>
<dbReference type="AlphaFoldDB" id="A0A926Y157"/>
<name>A0A926Y157_9BACT</name>
<dbReference type="EMBL" id="JACWZY010000035">
    <property type="protein sequence ID" value="MBD2704678.1"/>
    <property type="molecule type" value="Genomic_DNA"/>
</dbReference>
<evidence type="ECO:0000313" key="1">
    <source>
        <dbReference type="EMBL" id="MBD2704678.1"/>
    </source>
</evidence>
<evidence type="ECO:0000313" key="2">
    <source>
        <dbReference type="Proteomes" id="UP000598820"/>
    </source>
</evidence>
<comment type="caution">
    <text evidence="1">The sequence shown here is derived from an EMBL/GenBank/DDBJ whole genome shotgun (WGS) entry which is preliminary data.</text>
</comment>
<reference evidence="1" key="1">
    <citation type="submission" date="2020-09" db="EMBL/GenBank/DDBJ databases">
        <authorList>
            <person name="Kim M.K."/>
        </authorList>
    </citation>
    <scope>NUCLEOTIDE SEQUENCE</scope>
    <source>
        <strain evidence="1">BT702</strain>
    </source>
</reference>
<protein>
    <submittedName>
        <fullName evidence="1">Uncharacterized protein</fullName>
    </submittedName>
</protein>
<accession>A0A926Y157</accession>
<organism evidence="1 2">
    <name type="scientific">Spirosoma profusum</name>
    <dbReference type="NCBI Taxonomy" id="2771354"/>
    <lineage>
        <taxon>Bacteria</taxon>
        <taxon>Pseudomonadati</taxon>
        <taxon>Bacteroidota</taxon>
        <taxon>Cytophagia</taxon>
        <taxon>Cytophagales</taxon>
        <taxon>Cytophagaceae</taxon>
        <taxon>Spirosoma</taxon>
    </lineage>
</organism>
<dbReference type="Proteomes" id="UP000598820">
    <property type="component" value="Unassembled WGS sequence"/>
</dbReference>
<keyword evidence="2" id="KW-1185">Reference proteome</keyword>
<gene>
    <name evidence="1" type="ORF">IC229_28845</name>
</gene>